<dbReference type="InterPro" id="IPR011605">
    <property type="entry name" value="NusB_fam"/>
</dbReference>
<dbReference type="PANTHER" id="PTHR11078">
    <property type="entry name" value="N UTILIZATION SUBSTANCE PROTEIN B-RELATED"/>
    <property type="match status" value="1"/>
</dbReference>
<dbReference type="GO" id="GO:0005829">
    <property type="term" value="C:cytosol"/>
    <property type="evidence" value="ECO:0007669"/>
    <property type="project" value="TreeGrafter"/>
</dbReference>
<organism evidence="7 8">
    <name type="scientific">Membranihabitans marinus</name>
    <dbReference type="NCBI Taxonomy" id="1227546"/>
    <lineage>
        <taxon>Bacteria</taxon>
        <taxon>Pseudomonadati</taxon>
        <taxon>Bacteroidota</taxon>
        <taxon>Saprospiria</taxon>
        <taxon>Saprospirales</taxon>
        <taxon>Saprospiraceae</taxon>
        <taxon>Membranihabitans</taxon>
    </lineage>
</organism>
<evidence type="ECO:0000313" key="8">
    <source>
        <dbReference type="Proteomes" id="UP000753961"/>
    </source>
</evidence>
<dbReference type="RefSeq" id="WP_222581371.1">
    <property type="nucleotide sequence ID" value="NZ_JAHVHU010000018.1"/>
</dbReference>
<keyword evidence="3" id="KW-0694">RNA-binding</keyword>
<dbReference type="GO" id="GO:0031564">
    <property type="term" value="P:transcription antitermination"/>
    <property type="evidence" value="ECO:0007669"/>
    <property type="project" value="UniProtKB-KW"/>
</dbReference>
<accession>A0A953LED3</accession>
<keyword evidence="2" id="KW-0889">Transcription antitermination</keyword>
<dbReference type="PANTHER" id="PTHR11078:SF3">
    <property type="entry name" value="ANTITERMINATION NUSB DOMAIN-CONTAINING PROTEIN"/>
    <property type="match status" value="1"/>
</dbReference>
<dbReference type="AlphaFoldDB" id="A0A953LED3"/>
<keyword evidence="8" id="KW-1185">Reference proteome</keyword>
<dbReference type="GO" id="GO:0003723">
    <property type="term" value="F:RNA binding"/>
    <property type="evidence" value="ECO:0007669"/>
    <property type="project" value="UniProtKB-KW"/>
</dbReference>
<evidence type="ECO:0000256" key="2">
    <source>
        <dbReference type="ARBA" id="ARBA00022814"/>
    </source>
</evidence>
<dbReference type="Proteomes" id="UP000753961">
    <property type="component" value="Unassembled WGS sequence"/>
</dbReference>
<comment type="caution">
    <text evidence="7">The sequence shown here is derived from an EMBL/GenBank/DDBJ whole genome shotgun (WGS) entry which is preliminary data.</text>
</comment>
<dbReference type="Pfam" id="PF01029">
    <property type="entry name" value="NusB"/>
    <property type="match status" value="1"/>
</dbReference>
<name>A0A953LED3_9BACT</name>
<evidence type="ECO:0000259" key="6">
    <source>
        <dbReference type="Pfam" id="PF01029"/>
    </source>
</evidence>
<evidence type="ECO:0000313" key="7">
    <source>
        <dbReference type="EMBL" id="MBY5959834.1"/>
    </source>
</evidence>
<evidence type="ECO:0000256" key="3">
    <source>
        <dbReference type="ARBA" id="ARBA00022884"/>
    </source>
</evidence>
<dbReference type="EMBL" id="JAHVHU010000018">
    <property type="protein sequence ID" value="MBY5959834.1"/>
    <property type="molecule type" value="Genomic_DNA"/>
</dbReference>
<dbReference type="InterPro" id="IPR035926">
    <property type="entry name" value="NusB-like_sf"/>
</dbReference>
<proteinExistence type="inferred from homology"/>
<evidence type="ECO:0000256" key="5">
    <source>
        <dbReference type="ARBA" id="ARBA00023163"/>
    </source>
</evidence>
<keyword evidence="4" id="KW-0805">Transcription regulation</keyword>
<dbReference type="SUPFAM" id="SSF48013">
    <property type="entry name" value="NusB-like"/>
    <property type="match status" value="1"/>
</dbReference>
<sequence length="310" mass="36689">MLSRRNIRIKVMQSVYSWFQDKELSERNVVRNYKQHVATSYELLIFNTRNIIQICAMSVNDKNWRKGKHLPTENDRAFRPMLYENPVISALEANATYRDYNKDSFNQYLDATQAKKIYLEFSKTPEYLNYLDIKDPQVEDHITIVLELWKFLCSHYLYIELVYDAYPNWIDDDSLVKGFLKRLIKGIVDDEELLKQYKPDYETVEEFGQTLLEDIVEHFEDYDKQLIPFLQNWEIERIATVDRVLIKMALSEFLKFPSIPTKVTINEYVDIAKMYSTDKSKDFLNGILDALLKDLVASDVVRKTGRGLIQ</sequence>
<dbReference type="GO" id="GO:0006353">
    <property type="term" value="P:DNA-templated transcription termination"/>
    <property type="evidence" value="ECO:0007669"/>
    <property type="project" value="InterPro"/>
</dbReference>
<comment type="similarity">
    <text evidence="1">Belongs to the NusB family.</text>
</comment>
<reference evidence="7" key="1">
    <citation type="submission" date="2021-06" db="EMBL/GenBank/DDBJ databases">
        <title>44 bacteria genomes isolated from Dapeng, Shenzhen.</title>
        <authorList>
            <person name="Zheng W."/>
            <person name="Yu S."/>
            <person name="Huang Y."/>
        </authorList>
    </citation>
    <scope>NUCLEOTIDE SEQUENCE</scope>
    <source>
        <strain evidence="7">DP5N28-2</strain>
    </source>
</reference>
<dbReference type="Gene3D" id="1.10.940.10">
    <property type="entry name" value="NusB-like"/>
    <property type="match status" value="1"/>
</dbReference>
<keyword evidence="5" id="KW-0804">Transcription</keyword>
<evidence type="ECO:0000256" key="4">
    <source>
        <dbReference type="ARBA" id="ARBA00023015"/>
    </source>
</evidence>
<gene>
    <name evidence="7" type="primary">nusB</name>
    <name evidence="7" type="ORF">KUV50_16895</name>
</gene>
<dbReference type="InterPro" id="IPR006027">
    <property type="entry name" value="NusB_RsmB_TIM44"/>
</dbReference>
<protein>
    <submittedName>
        <fullName evidence="7">Transcription antitermination factor NusB</fullName>
    </submittedName>
</protein>
<dbReference type="NCBIfam" id="TIGR01951">
    <property type="entry name" value="nusB"/>
    <property type="match status" value="1"/>
</dbReference>
<feature type="domain" description="NusB/RsmB/TIM44" evidence="6">
    <location>
        <begin position="194"/>
        <end position="292"/>
    </location>
</feature>
<evidence type="ECO:0000256" key="1">
    <source>
        <dbReference type="ARBA" id="ARBA00005952"/>
    </source>
</evidence>